<dbReference type="PANTHER" id="PTHR10315">
    <property type="entry name" value="E3 UBIQUITIN PROTEIN LIGASE SIAH"/>
    <property type="match status" value="1"/>
</dbReference>
<protein>
    <recommendedName>
        <fullName evidence="4">RING-type E3 ubiquitin transferase</fullName>
        <ecNumber evidence="4">2.3.2.27</ecNumber>
    </recommendedName>
</protein>
<feature type="domain" description="SIAH-type" evidence="12">
    <location>
        <begin position="234"/>
        <end position="292"/>
    </location>
</feature>
<dbReference type="GO" id="GO:0008270">
    <property type="term" value="F:zinc ion binding"/>
    <property type="evidence" value="ECO:0007669"/>
    <property type="project" value="UniProtKB-KW"/>
</dbReference>
<dbReference type="Pfam" id="PF21362">
    <property type="entry name" value="Sina_RING"/>
    <property type="match status" value="1"/>
</dbReference>
<dbReference type="SUPFAM" id="SSF49599">
    <property type="entry name" value="TRAF domain-like"/>
    <property type="match status" value="1"/>
</dbReference>
<dbReference type="UniPathway" id="UPA00143"/>
<dbReference type="AlphaFoldDB" id="A0A3L6RF71"/>
<keyword evidence="14" id="KW-1185">Reference proteome</keyword>
<name>A0A3L6RF71_PANMI</name>
<evidence type="ECO:0000256" key="6">
    <source>
        <dbReference type="ARBA" id="ARBA00022723"/>
    </source>
</evidence>
<evidence type="ECO:0000256" key="3">
    <source>
        <dbReference type="ARBA" id="ARBA00009119"/>
    </source>
</evidence>
<dbReference type="EC" id="2.3.2.27" evidence="4"/>
<evidence type="ECO:0000256" key="2">
    <source>
        <dbReference type="ARBA" id="ARBA00004906"/>
    </source>
</evidence>
<dbReference type="EMBL" id="PQIB02000009">
    <property type="protein sequence ID" value="RLN00585.1"/>
    <property type="molecule type" value="Genomic_DNA"/>
</dbReference>
<dbReference type="OrthoDB" id="4788989at2759"/>
<evidence type="ECO:0000256" key="10">
    <source>
        <dbReference type="PROSITE-ProRule" id="PRU00455"/>
    </source>
</evidence>
<dbReference type="STRING" id="4540.A0A3L6RF71"/>
<dbReference type="Pfam" id="PF21361">
    <property type="entry name" value="Sina_ZnF"/>
    <property type="match status" value="1"/>
</dbReference>
<evidence type="ECO:0000313" key="13">
    <source>
        <dbReference type="EMBL" id="RLN00585.1"/>
    </source>
</evidence>
<dbReference type="Proteomes" id="UP000275267">
    <property type="component" value="Unassembled WGS sequence"/>
</dbReference>
<dbReference type="Gene3D" id="3.30.40.10">
    <property type="entry name" value="Zinc/RING finger domain, C3HC4 (zinc finger)"/>
    <property type="match status" value="1"/>
</dbReference>
<evidence type="ECO:0000313" key="14">
    <source>
        <dbReference type="Proteomes" id="UP000275267"/>
    </source>
</evidence>
<sequence>MEVEGPSRRPRQAVGEVGDSSSNSRKRARFLPVLQDLEDETEEEPVSEAENDGSDGQDSEEEEEEEVEEEEEEEEQSESEGEYESSDGSDGDDIAEDQHNEQQSQQGGGGGEDQPPQPRVVVVIDNNDDDDRPINFPCTVARDSTAPAPVPPPLPSSSCSESSVVRDVTVNSSALDCGICFLPLKPPIFQCNVGHVVCSSCHDKLGVPSSCHVCRARTPGGYHRCHAMEQLVDSIRVPCPHAGHGCTDRPVYHNREGHARVCPHMPCRCPGQACGFVGSMVALLRHFTAVHRWPCTTEVETGVGFDIELRDGFNFITAVRAVTNQVTTKQHLFLLNMEQAPFGRTITAFCIHPYHTSTAILRLTYGCYRSFDMCCTHHQSSEFKVACTDLSNGLPNPSECFLFIVPRSACIDDEEFIKVKVVITRTTIQ</sequence>
<dbReference type="GO" id="GO:0061630">
    <property type="term" value="F:ubiquitin protein ligase activity"/>
    <property type="evidence" value="ECO:0007669"/>
    <property type="project" value="UniProtKB-EC"/>
</dbReference>
<feature type="region of interest" description="Disordered" evidence="11">
    <location>
        <begin position="140"/>
        <end position="161"/>
    </location>
</feature>
<dbReference type="InterPro" id="IPR052088">
    <property type="entry name" value="E3_ubiquitin-ligase_SINA"/>
</dbReference>
<gene>
    <name evidence="13" type="ORF">C2845_PM06G06760</name>
</gene>
<dbReference type="CDD" id="cd16571">
    <property type="entry name" value="RING-HC_SIAHs"/>
    <property type="match status" value="1"/>
</dbReference>
<keyword evidence="5" id="KW-0808">Transferase</keyword>
<comment type="catalytic activity">
    <reaction evidence="1">
        <text>S-ubiquitinyl-[E2 ubiquitin-conjugating enzyme]-L-cysteine + [acceptor protein]-L-lysine = [E2 ubiquitin-conjugating enzyme]-L-cysteine + N(6)-ubiquitinyl-[acceptor protein]-L-lysine.</text>
        <dbReference type="EC" id="2.3.2.27"/>
    </reaction>
</comment>
<keyword evidence="6" id="KW-0479">Metal-binding</keyword>
<dbReference type="GO" id="GO:0016567">
    <property type="term" value="P:protein ubiquitination"/>
    <property type="evidence" value="ECO:0007669"/>
    <property type="project" value="UniProtKB-UniPathway"/>
</dbReference>
<dbReference type="GO" id="GO:0005737">
    <property type="term" value="C:cytoplasm"/>
    <property type="evidence" value="ECO:0007669"/>
    <property type="project" value="TreeGrafter"/>
</dbReference>
<dbReference type="InterPro" id="IPR049548">
    <property type="entry name" value="Sina-like_RING"/>
</dbReference>
<proteinExistence type="inferred from homology"/>
<evidence type="ECO:0000256" key="9">
    <source>
        <dbReference type="ARBA" id="ARBA00022833"/>
    </source>
</evidence>
<keyword evidence="9" id="KW-0862">Zinc</keyword>
<evidence type="ECO:0000256" key="7">
    <source>
        <dbReference type="ARBA" id="ARBA00022771"/>
    </source>
</evidence>
<dbReference type="InterPro" id="IPR013083">
    <property type="entry name" value="Znf_RING/FYVE/PHD"/>
</dbReference>
<evidence type="ECO:0000256" key="4">
    <source>
        <dbReference type="ARBA" id="ARBA00012483"/>
    </source>
</evidence>
<dbReference type="InterPro" id="IPR013010">
    <property type="entry name" value="Znf_SIAH"/>
</dbReference>
<feature type="region of interest" description="Disordered" evidence="11">
    <location>
        <begin position="1"/>
        <end position="118"/>
    </location>
</feature>
<evidence type="ECO:0000256" key="8">
    <source>
        <dbReference type="ARBA" id="ARBA00022786"/>
    </source>
</evidence>
<evidence type="ECO:0000256" key="11">
    <source>
        <dbReference type="SAM" id="MobiDB-lite"/>
    </source>
</evidence>
<evidence type="ECO:0000256" key="5">
    <source>
        <dbReference type="ARBA" id="ARBA00022679"/>
    </source>
</evidence>
<keyword evidence="8" id="KW-0833">Ubl conjugation pathway</keyword>
<keyword evidence="7 10" id="KW-0863">Zinc-finger</keyword>
<comment type="similarity">
    <text evidence="3">Belongs to the SINA (Seven in absentia) family.</text>
</comment>
<evidence type="ECO:0000259" key="12">
    <source>
        <dbReference type="PROSITE" id="PS51081"/>
    </source>
</evidence>
<dbReference type="PANTHER" id="PTHR10315:SF96">
    <property type="entry name" value="SIAH-TYPE DOMAIN-CONTAINING PROTEIN"/>
    <property type="match status" value="1"/>
</dbReference>
<dbReference type="PROSITE" id="PS51081">
    <property type="entry name" value="ZF_SIAH"/>
    <property type="match status" value="1"/>
</dbReference>
<feature type="compositionally biased region" description="Acidic residues" evidence="11">
    <location>
        <begin position="36"/>
        <end position="95"/>
    </location>
</feature>
<evidence type="ECO:0000256" key="1">
    <source>
        <dbReference type="ARBA" id="ARBA00000900"/>
    </source>
</evidence>
<organism evidence="13 14">
    <name type="scientific">Panicum miliaceum</name>
    <name type="common">Proso millet</name>
    <name type="synonym">Broomcorn millet</name>
    <dbReference type="NCBI Taxonomy" id="4540"/>
    <lineage>
        <taxon>Eukaryota</taxon>
        <taxon>Viridiplantae</taxon>
        <taxon>Streptophyta</taxon>
        <taxon>Embryophyta</taxon>
        <taxon>Tracheophyta</taxon>
        <taxon>Spermatophyta</taxon>
        <taxon>Magnoliopsida</taxon>
        <taxon>Liliopsida</taxon>
        <taxon>Poales</taxon>
        <taxon>Poaceae</taxon>
        <taxon>PACMAD clade</taxon>
        <taxon>Panicoideae</taxon>
        <taxon>Panicodae</taxon>
        <taxon>Paniceae</taxon>
        <taxon>Panicinae</taxon>
        <taxon>Panicum</taxon>
        <taxon>Panicum sect. Panicum</taxon>
    </lineage>
</organism>
<comment type="pathway">
    <text evidence="2">Protein modification; protein ubiquitination.</text>
</comment>
<comment type="caution">
    <text evidence="13">The sequence shown here is derived from an EMBL/GenBank/DDBJ whole genome shotgun (WGS) entry which is preliminary data.</text>
</comment>
<accession>A0A3L6RF71</accession>
<reference evidence="14" key="1">
    <citation type="journal article" date="2019" name="Nat. Commun.">
        <title>The genome of broomcorn millet.</title>
        <authorList>
            <person name="Zou C."/>
            <person name="Miki D."/>
            <person name="Li D."/>
            <person name="Tang Q."/>
            <person name="Xiao L."/>
            <person name="Rajput S."/>
            <person name="Deng P."/>
            <person name="Jia W."/>
            <person name="Huang R."/>
            <person name="Zhang M."/>
            <person name="Sun Y."/>
            <person name="Hu J."/>
            <person name="Fu X."/>
            <person name="Schnable P.S."/>
            <person name="Li F."/>
            <person name="Zhang H."/>
            <person name="Feng B."/>
            <person name="Zhu X."/>
            <person name="Liu R."/>
            <person name="Schnable J.C."/>
            <person name="Zhu J.-K."/>
            <person name="Zhang H."/>
        </authorList>
    </citation>
    <scope>NUCLEOTIDE SEQUENCE [LARGE SCALE GENOMIC DNA]</scope>
</reference>